<dbReference type="Pfam" id="PF05730">
    <property type="entry name" value="CFEM"/>
    <property type="match status" value="1"/>
</dbReference>
<name>A0A7U2EYP7_PHANO</name>
<organism evidence="11 12">
    <name type="scientific">Phaeosphaeria nodorum (strain SN15 / ATCC MYA-4574 / FGSC 10173)</name>
    <name type="common">Glume blotch fungus</name>
    <name type="synonym">Parastagonospora nodorum</name>
    <dbReference type="NCBI Taxonomy" id="321614"/>
    <lineage>
        <taxon>Eukaryota</taxon>
        <taxon>Fungi</taxon>
        <taxon>Dikarya</taxon>
        <taxon>Ascomycota</taxon>
        <taxon>Pezizomycotina</taxon>
        <taxon>Dothideomycetes</taxon>
        <taxon>Pleosporomycetidae</taxon>
        <taxon>Pleosporales</taxon>
        <taxon>Pleosporineae</taxon>
        <taxon>Phaeosphaeriaceae</taxon>
        <taxon>Parastagonospora</taxon>
    </lineage>
</organism>
<comment type="similarity">
    <text evidence="3">Belongs to the RBT5 family.</text>
</comment>
<proteinExistence type="inferred from homology"/>
<dbReference type="GO" id="GO:0005576">
    <property type="term" value="C:extracellular region"/>
    <property type="evidence" value="ECO:0007669"/>
    <property type="project" value="UniProtKB-SubCell"/>
</dbReference>
<keyword evidence="5" id="KW-0336">GPI-anchor</keyword>
<evidence type="ECO:0000256" key="8">
    <source>
        <dbReference type="ARBA" id="ARBA00023288"/>
    </source>
</evidence>
<accession>A0A7U2EYP7</accession>
<dbReference type="GO" id="GO:0098552">
    <property type="term" value="C:side of membrane"/>
    <property type="evidence" value="ECO:0007669"/>
    <property type="project" value="UniProtKB-KW"/>
</dbReference>
<dbReference type="VEuPathDB" id="FungiDB:JI435_029880"/>
<evidence type="ECO:0000313" key="11">
    <source>
        <dbReference type="EMBL" id="QRC95286.1"/>
    </source>
</evidence>
<comment type="caution">
    <text evidence="9">Lacks conserved residue(s) required for the propagation of feature annotation.</text>
</comment>
<dbReference type="Proteomes" id="UP000663193">
    <property type="component" value="Chromosome 5"/>
</dbReference>
<evidence type="ECO:0000259" key="10">
    <source>
        <dbReference type="PROSITE" id="PS52012"/>
    </source>
</evidence>
<dbReference type="EMBL" id="CP069027">
    <property type="protein sequence ID" value="QRC95286.1"/>
    <property type="molecule type" value="Genomic_DNA"/>
</dbReference>
<keyword evidence="8" id="KW-0449">Lipoprotein</keyword>
<dbReference type="AlphaFoldDB" id="A0A7U2EYP7"/>
<keyword evidence="7" id="KW-1015">Disulfide bond</keyword>
<keyword evidence="4" id="KW-0964">Secreted</keyword>
<reference evidence="12" key="1">
    <citation type="journal article" date="2021" name="BMC Genomics">
        <title>Chromosome-level genome assembly and manually-curated proteome of model necrotroph Parastagonospora nodorum Sn15 reveals a genome-wide trove of candidate effector homologs, and redundancy of virulence-related functions within an accessory chromosome.</title>
        <authorList>
            <person name="Bertazzoni S."/>
            <person name="Jones D.A.B."/>
            <person name="Phan H.T."/>
            <person name="Tan K.-C."/>
            <person name="Hane J.K."/>
        </authorList>
    </citation>
    <scope>NUCLEOTIDE SEQUENCE [LARGE SCALE GENOMIC DNA]</scope>
    <source>
        <strain evidence="12">SN15 / ATCC MYA-4574 / FGSC 10173)</strain>
    </source>
</reference>
<keyword evidence="12" id="KW-1185">Reference proteome</keyword>
<comment type="subcellular location">
    <subcellularLocation>
        <location evidence="1">Membrane</location>
        <topology evidence="1">Lipid-anchor</topology>
        <topology evidence="1">GPI-anchor</topology>
    </subcellularLocation>
    <subcellularLocation>
        <location evidence="2">Secreted</location>
    </subcellularLocation>
</comment>
<evidence type="ECO:0000256" key="6">
    <source>
        <dbReference type="ARBA" id="ARBA00022729"/>
    </source>
</evidence>
<evidence type="ECO:0000256" key="2">
    <source>
        <dbReference type="ARBA" id="ARBA00004613"/>
    </source>
</evidence>
<evidence type="ECO:0000256" key="4">
    <source>
        <dbReference type="ARBA" id="ARBA00022525"/>
    </source>
</evidence>
<protein>
    <recommendedName>
        <fullName evidence="10">CFEM domain-containing protein</fullName>
    </recommendedName>
</protein>
<evidence type="ECO:0000256" key="9">
    <source>
        <dbReference type="PROSITE-ProRule" id="PRU01356"/>
    </source>
</evidence>
<evidence type="ECO:0000256" key="7">
    <source>
        <dbReference type="ARBA" id="ARBA00023157"/>
    </source>
</evidence>
<keyword evidence="5" id="KW-0325">Glycoprotein</keyword>
<dbReference type="PROSITE" id="PS52012">
    <property type="entry name" value="CFEM"/>
    <property type="match status" value="1"/>
</dbReference>
<evidence type="ECO:0000256" key="1">
    <source>
        <dbReference type="ARBA" id="ARBA00004589"/>
    </source>
</evidence>
<sequence>MHRFRSSKGPASVEATSNAKVRQSFKMRTTIILAVLSALVGAQSPADFPPCSAECLDYAMLDVGCASDAIECGCECYQDINGYITACLEHQCTPAEDEQFRNLAVAICAHAGIPIERPESHELYTMGLHDVSDDGDNIITAYTLVTEVASPIEEPTETPYIDMMLVPQSEVTGVPNGVPDSSLPSTSYSTIVFSGSSTELSWGTSTGTLEMSIEVTSEVVPYPTPIPVYATTSGNTTTIGNSNILSSSPILPTLTGAAAMGMRADGAIAACIVGLLGFVV</sequence>
<dbReference type="KEGG" id="pno:SNOG_02988"/>
<feature type="domain" description="CFEM" evidence="10">
    <location>
        <begin position="23"/>
        <end position="133"/>
    </location>
</feature>
<evidence type="ECO:0000256" key="3">
    <source>
        <dbReference type="ARBA" id="ARBA00010031"/>
    </source>
</evidence>
<gene>
    <name evidence="11" type="ORF">JI435_029880</name>
</gene>
<keyword evidence="6" id="KW-0732">Signal</keyword>
<keyword evidence="5" id="KW-0472">Membrane</keyword>
<dbReference type="RefSeq" id="XP_001793578.1">
    <property type="nucleotide sequence ID" value="XM_001793526.1"/>
</dbReference>
<evidence type="ECO:0000256" key="5">
    <source>
        <dbReference type="ARBA" id="ARBA00022622"/>
    </source>
</evidence>
<dbReference type="OrthoDB" id="3767534at2759"/>
<evidence type="ECO:0000313" key="12">
    <source>
        <dbReference type="Proteomes" id="UP000663193"/>
    </source>
</evidence>
<dbReference type="InterPro" id="IPR008427">
    <property type="entry name" value="Extracellular_membr_CFEM_dom"/>
</dbReference>